<reference evidence="8 9" key="2">
    <citation type="submission" date="2018-11" db="EMBL/GenBank/DDBJ databases">
        <authorList>
            <consortium name="Pathogen Informatics"/>
        </authorList>
    </citation>
    <scope>NUCLEOTIDE SEQUENCE [LARGE SCALE GENOMIC DNA]</scope>
</reference>
<dbReference type="EMBL" id="UYSG01000240">
    <property type="protein sequence ID" value="VDL18798.1"/>
    <property type="molecule type" value="Genomic_DNA"/>
</dbReference>
<evidence type="ECO:0000313" key="8">
    <source>
        <dbReference type="EMBL" id="VDL18798.1"/>
    </source>
</evidence>
<dbReference type="Gene3D" id="1.20.1730.10">
    <property type="entry name" value="Sodium/glucose cotransporter"/>
    <property type="match status" value="1"/>
</dbReference>
<dbReference type="OrthoDB" id="6132759at2759"/>
<dbReference type="STRING" id="6216.A0A0R3SAG1"/>
<evidence type="ECO:0000256" key="7">
    <source>
        <dbReference type="SAM" id="Phobius"/>
    </source>
</evidence>
<dbReference type="WBParaSite" id="HDID_0000133601-mRNA-1">
    <property type="protein sequence ID" value="HDID_0000133601-mRNA-1"/>
    <property type="gene ID" value="HDID_0000133601"/>
</dbReference>
<feature type="transmembrane region" description="Helical" evidence="7">
    <location>
        <begin position="87"/>
        <end position="109"/>
    </location>
</feature>
<evidence type="ECO:0000256" key="3">
    <source>
        <dbReference type="ARBA" id="ARBA00022692"/>
    </source>
</evidence>
<dbReference type="AlphaFoldDB" id="A0A0R3SAG1"/>
<keyword evidence="5 7" id="KW-0472">Membrane</keyword>
<evidence type="ECO:0000256" key="4">
    <source>
        <dbReference type="ARBA" id="ARBA00022989"/>
    </source>
</evidence>
<dbReference type="Proteomes" id="UP000274504">
    <property type="component" value="Unassembled WGS sequence"/>
</dbReference>
<accession>A0A0R3SAG1</accession>
<reference evidence="10" key="1">
    <citation type="submission" date="2017-02" db="UniProtKB">
        <authorList>
            <consortium name="WormBaseParasite"/>
        </authorList>
    </citation>
    <scope>IDENTIFICATION</scope>
</reference>
<comment type="similarity">
    <text evidence="2 6">Belongs to the sodium:solute symporter (SSF) (TC 2.A.21) family.</text>
</comment>
<evidence type="ECO:0000256" key="2">
    <source>
        <dbReference type="ARBA" id="ARBA00006434"/>
    </source>
</evidence>
<name>A0A0R3SAG1_HYMDI</name>
<dbReference type="GO" id="GO:0005886">
    <property type="term" value="C:plasma membrane"/>
    <property type="evidence" value="ECO:0007669"/>
    <property type="project" value="TreeGrafter"/>
</dbReference>
<organism evidence="10">
    <name type="scientific">Hymenolepis diminuta</name>
    <name type="common">Rat tapeworm</name>
    <dbReference type="NCBI Taxonomy" id="6216"/>
    <lineage>
        <taxon>Eukaryota</taxon>
        <taxon>Metazoa</taxon>
        <taxon>Spiralia</taxon>
        <taxon>Lophotrochozoa</taxon>
        <taxon>Platyhelminthes</taxon>
        <taxon>Cestoda</taxon>
        <taxon>Eucestoda</taxon>
        <taxon>Cyclophyllidea</taxon>
        <taxon>Hymenolepididae</taxon>
        <taxon>Hymenolepis</taxon>
    </lineage>
</organism>
<evidence type="ECO:0000256" key="1">
    <source>
        <dbReference type="ARBA" id="ARBA00004141"/>
    </source>
</evidence>
<dbReference type="GO" id="GO:0005412">
    <property type="term" value="F:D-glucose:sodium symporter activity"/>
    <property type="evidence" value="ECO:0007669"/>
    <property type="project" value="TreeGrafter"/>
</dbReference>
<protein>
    <submittedName>
        <fullName evidence="10">ABC transmembrane type-1 domain-containing protein</fullName>
    </submittedName>
</protein>
<dbReference type="InterPro" id="IPR038377">
    <property type="entry name" value="Na/Glc_symporter_sf"/>
</dbReference>
<feature type="transmembrane region" description="Helical" evidence="7">
    <location>
        <begin position="116"/>
        <end position="136"/>
    </location>
</feature>
<dbReference type="PANTHER" id="PTHR11819">
    <property type="entry name" value="SOLUTE CARRIER FAMILY 5"/>
    <property type="match status" value="1"/>
</dbReference>
<evidence type="ECO:0000313" key="9">
    <source>
        <dbReference type="Proteomes" id="UP000274504"/>
    </source>
</evidence>
<dbReference type="Pfam" id="PF00474">
    <property type="entry name" value="SSF"/>
    <property type="match status" value="1"/>
</dbReference>
<proteinExistence type="inferred from homology"/>
<keyword evidence="4 7" id="KW-1133">Transmembrane helix</keyword>
<evidence type="ECO:0000313" key="10">
    <source>
        <dbReference type="WBParaSite" id="HDID_0000133601-mRNA-1"/>
    </source>
</evidence>
<gene>
    <name evidence="8" type="ORF">HDID_LOCUS1337</name>
</gene>
<dbReference type="PANTHER" id="PTHR11819:SF195">
    <property type="entry name" value="SODIUM_GLUCOSE COTRANSPORTER 4"/>
    <property type="match status" value="1"/>
</dbReference>
<comment type="subcellular location">
    <subcellularLocation>
        <location evidence="1">Membrane</location>
        <topology evidence="1">Multi-pass membrane protein</topology>
    </subcellularLocation>
</comment>
<keyword evidence="3 7" id="KW-0812">Transmembrane</keyword>
<dbReference type="InterPro" id="IPR001734">
    <property type="entry name" value="Na/solute_symporter"/>
</dbReference>
<evidence type="ECO:0000256" key="5">
    <source>
        <dbReference type="ARBA" id="ARBA00023136"/>
    </source>
</evidence>
<evidence type="ECO:0000256" key="6">
    <source>
        <dbReference type="RuleBase" id="RU362091"/>
    </source>
</evidence>
<sequence length="145" mass="15807">MRFSIGTSSSCCPPNPGSCGSGQVFEQVCGKTVEFSDIAYPSLILSVLPPGAKDLMPATIFNVARWKLIKSERSDAELMLSDELFDYIQLVTAYLAPSICAVYVLAIFWKRTNEATILFVISFMVAVCVSLITPPLPPSYVNSLN</sequence>